<dbReference type="EMBL" id="JARBHA010000017">
    <property type="protein sequence ID" value="KAJ9677158.1"/>
    <property type="molecule type" value="Genomic_DNA"/>
</dbReference>
<gene>
    <name evidence="5" type="ORF">PVL29_022251</name>
</gene>
<dbReference type="InterPro" id="IPR036397">
    <property type="entry name" value="RNaseH_sf"/>
</dbReference>
<feature type="transmembrane region" description="Helical" evidence="3">
    <location>
        <begin position="634"/>
        <end position="653"/>
    </location>
</feature>
<evidence type="ECO:0000313" key="6">
    <source>
        <dbReference type="Proteomes" id="UP001168098"/>
    </source>
</evidence>
<evidence type="ECO:0000256" key="2">
    <source>
        <dbReference type="SAM" id="MobiDB-lite"/>
    </source>
</evidence>
<keyword evidence="1" id="KW-0645">Protease</keyword>
<keyword evidence="6" id="KW-1185">Reference proteome</keyword>
<sequence>MDLSTYIGQIASLTEEFLTVMPLTTDVGDQRTQIDKFFMVLTLIGLRPDLETVCDQILGSSSVPSLDDVFARLLCISSTQTLSSDNISDSSVLVSQTNSRGGRSGNRGKGQRPHCTYCNKLSHTHDRCYQLHGRPPRTAHVAQSSDPQPPQPPSSSTSQGISLTDSEYDQATKSAFVASVAQTGNVSACLTHTSSLVLWILDSGASDHIYSNKDLFSYITTTSALPTVTLTNGSQTVAKGIGLAHPFPSLPLTSVLYTPECSFNLISISKITRTLNCSITFSDKFVTLQDWCTGKTIGIGCESQGLYHLTSPSTPAVCISTDAPLLIHSCLGHPSLSKFQKMVSRFSSLSSLACESYQLGKHTHVSFPKRLNNRAKSPFELVHTDVWGPCRIASTLGFQYLVTFIDDYSRCTWLFLMKNQAELFSIFQKFYTEIQTQFNISIRVLRSNNAREYFSTPFTSFMSQHGILHQSSCVHTPQQNGVAECKNRHLVETARTLLLHSNVHFCFWGDAVLTACYLINRMPSSVLYDQIPHSLLFPDQPLYFLPPRVFGCTCFVHILTPGQDKLSARATKCIFLGYSRLQKGYRCYFSETHCYFLSADVTFFENSPFFSTSESLPISEVLPLPLSPHLMQCLLAHFRFIIAVIVSLFLLLWPRYLLTHFLSLRLLLPQLYLLLLTYPLLFGKVIDLLVILIPFTIF</sequence>
<dbReference type="InterPro" id="IPR012337">
    <property type="entry name" value="RNaseH-like_sf"/>
</dbReference>
<evidence type="ECO:0000259" key="4">
    <source>
        <dbReference type="PROSITE" id="PS50994"/>
    </source>
</evidence>
<feature type="region of interest" description="Disordered" evidence="2">
    <location>
        <begin position="132"/>
        <end position="162"/>
    </location>
</feature>
<dbReference type="InterPro" id="IPR025724">
    <property type="entry name" value="GAG-pre-integrase_dom"/>
</dbReference>
<reference evidence="5 6" key="1">
    <citation type="journal article" date="2023" name="BMC Biotechnol.">
        <title>Vitis rotundifolia cv Carlos genome sequencing.</title>
        <authorList>
            <person name="Huff M."/>
            <person name="Hulse-Kemp A."/>
            <person name="Scheffler B."/>
            <person name="Youngblood R."/>
            <person name="Simpson S."/>
            <person name="Babiker E."/>
            <person name="Staton M."/>
        </authorList>
    </citation>
    <scope>NUCLEOTIDE SEQUENCE [LARGE SCALE GENOMIC DNA]</scope>
    <source>
        <tissue evidence="5">Leaf</tissue>
    </source>
</reference>
<feature type="compositionally biased region" description="Polar residues" evidence="2">
    <location>
        <begin position="83"/>
        <end position="97"/>
    </location>
</feature>
<dbReference type="AlphaFoldDB" id="A0AA38YVA0"/>
<dbReference type="Pfam" id="PF00665">
    <property type="entry name" value="rve"/>
    <property type="match status" value="1"/>
</dbReference>
<proteinExistence type="predicted"/>
<dbReference type="InterPro" id="IPR057670">
    <property type="entry name" value="SH3_retrovirus"/>
</dbReference>
<feature type="transmembrane region" description="Helical" evidence="3">
    <location>
        <begin position="673"/>
        <end position="697"/>
    </location>
</feature>
<dbReference type="FunFam" id="3.30.420.10:FF:000438">
    <property type="match status" value="1"/>
</dbReference>
<evidence type="ECO:0000256" key="3">
    <source>
        <dbReference type="SAM" id="Phobius"/>
    </source>
</evidence>
<feature type="region of interest" description="Disordered" evidence="2">
    <location>
        <begin position="83"/>
        <end position="113"/>
    </location>
</feature>
<accession>A0AA38YVA0</accession>
<feature type="domain" description="Integrase catalytic" evidence="4">
    <location>
        <begin position="374"/>
        <end position="540"/>
    </location>
</feature>
<dbReference type="PROSITE" id="PS50994">
    <property type="entry name" value="INTEGRASE"/>
    <property type="match status" value="1"/>
</dbReference>
<dbReference type="GO" id="GO:0015074">
    <property type="term" value="P:DNA integration"/>
    <property type="evidence" value="ECO:0007669"/>
    <property type="project" value="InterPro"/>
</dbReference>
<dbReference type="Pfam" id="PF13976">
    <property type="entry name" value="gag_pre-integrs"/>
    <property type="match status" value="1"/>
</dbReference>
<evidence type="ECO:0000313" key="5">
    <source>
        <dbReference type="EMBL" id="KAJ9677158.1"/>
    </source>
</evidence>
<dbReference type="Proteomes" id="UP001168098">
    <property type="component" value="Unassembled WGS sequence"/>
</dbReference>
<dbReference type="PANTHER" id="PTHR42648:SF28">
    <property type="entry name" value="TRANSPOSON-ENCODED PROTEIN WITH RIBONUCLEASE H-LIKE AND RETROVIRUS ZINC FINGER-LIKE DOMAINS"/>
    <property type="match status" value="1"/>
</dbReference>
<dbReference type="Pfam" id="PF22936">
    <property type="entry name" value="Pol_BBD"/>
    <property type="match status" value="1"/>
</dbReference>
<dbReference type="Pfam" id="PF25597">
    <property type="entry name" value="SH3_retrovirus"/>
    <property type="match status" value="1"/>
</dbReference>
<keyword evidence="3" id="KW-1133">Transmembrane helix</keyword>
<dbReference type="PANTHER" id="PTHR42648">
    <property type="entry name" value="TRANSPOSASE, PUTATIVE-RELATED"/>
    <property type="match status" value="1"/>
</dbReference>
<dbReference type="GO" id="GO:0003676">
    <property type="term" value="F:nucleic acid binding"/>
    <property type="evidence" value="ECO:0007669"/>
    <property type="project" value="InterPro"/>
</dbReference>
<protein>
    <recommendedName>
        <fullName evidence="4">Integrase catalytic domain-containing protein</fullName>
    </recommendedName>
</protein>
<dbReference type="GO" id="GO:0006508">
    <property type="term" value="P:proteolysis"/>
    <property type="evidence" value="ECO:0007669"/>
    <property type="project" value="UniProtKB-KW"/>
</dbReference>
<comment type="caution">
    <text evidence="5">The sequence shown here is derived from an EMBL/GenBank/DDBJ whole genome shotgun (WGS) entry which is preliminary data.</text>
</comment>
<keyword evidence="3" id="KW-0472">Membrane</keyword>
<evidence type="ECO:0000256" key="1">
    <source>
        <dbReference type="ARBA" id="ARBA00022670"/>
    </source>
</evidence>
<organism evidence="5 6">
    <name type="scientific">Vitis rotundifolia</name>
    <name type="common">Muscadine grape</name>
    <dbReference type="NCBI Taxonomy" id="103349"/>
    <lineage>
        <taxon>Eukaryota</taxon>
        <taxon>Viridiplantae</taxon>
        <taxon>Streptophyta</taxon>
        <taxon>Embryophyta</taxon>
        <taxon>Tracheophyta</taxon>
        <taxon>Spermatophyta</taxon>
        <taxon>Magnoliopsida</taxon>
        <taxon>eudicotyledons</taxon>
        <taxon>Gunneridae</taxon>
        <taxon>Pentapetalae</taxon>
        <taxon>rosids</taxon>
        <taxon>Vitales</taxon>
        <taxon>Vitaceae</taxon>
        <taxon>Viteae</taxon>
        <taxon>Vitis</taxon>
    </lineage>
</organism>
<dbReference type="InterPro" id="IPR054722">
    <property type="entry name" value="PolX-like_BBD"/>
</dbReference>
<dbReference type="InterPro" id="IPR039537">
    <property type="entry name" value="Retrotran_Ty1/copia-like"/>
</dbReference>
<dbReference type="SUPFAM" id="SSF53098">
    <property type="entry name" value="Ribonuclease H-like"/>
    <property type="match status" value="1"/>
</dbReference>
<dbReference type="GO" id="GO:0008233">
    <property type="term" value="F:peptidase activity"/>
    <property type="evidence" value="ECO:0007669"/>
    <property type="project" value="UniProtKB-KW"/>
</dbReference>
<dbReference type="Gene3D" id="3.30.420.10">
    <property type="entry name" value="Ribonuclease H-like superfamily/Ribonuclease H"/>
    <property type="match status" value="1"/>
</dbReference>
<dbReference type="InterPro" id="IPR001584">
    <property type="entry name" value="Integrase_cat-core"/>
</dbReference>
<keyword evidence="1" id="KW-0378">Hydrolase</keyword>
<keyword evidence="3" id="KW-0812">Transmembrane</keyword>
<name>A0AA38YVA0_VITRO</name>